<reference evidence="1 2" key="1">
    <citation type="submission" date="2015-09" db="EMBL/GenBank/DDBJ databases">
        <title>Host preference determinants of Valsa canker pathogens revealed by comparative genomics.</title>
        <authorList>
            <person name="Yin Z."/>
            <person name="Huang L."/>
        </authorList>
    </citation>
    <scope>NUCLEOTIDE SEQUENCE [LARGE SCALE GENOMIC DNA]</scope>
    <source>
        <strain evidence="1 2">YSFL</strain>
    </source>
</reference>
<dbReference type="OrthoDB" id="4392610at2759"/>
<evidence type="ECO:0000313" key="2">
    <source>
        <dbReference type="Proteomes" id="UP000284375"/>
    </source>
</evidence>
<keyword evidence="2" id="KW-1185">Reference proteome</keyword>
<accession>A0A423WLK5</accession>
<dbReference type="Proteomes" id="UP000284375">
    <property type="component" value="Unassembled WGS sequence"/>
</dbReference>
<sequence>MSTEEIIHAYRHLYRAALQAVCHSKPASFVVRDQLRRAFRKKEGATFDGKAIRRTVWFLRNAARQRGMEHQIVRNLLLTQFWRVKEDTVAWKRIVGYSDKQKRKDKILWACVYHFGEISRHLRPSTVVKDTAAEMTAETAWLLTEALSRGI</sequence>
<dbReference type="EMBL" id="LJZO01000002">
    <property type="protein sequence ID" value="ROW04295.1"/>
    <property type="molecule type" value="Genomic_DNA"/>
</dbReference>
<protein>
    <submittedName>
        <fullName evidence="1">Uncharacterized protein</fullName>
    </submittedName>
</protein>
<evidence type="ECO:0000313" key="1">
    <source>
        <dbReference type="EMBL" id="ROW04295.1"/>
    </source>
</evidence>
<comment type="caution">
    <text evidence="1">The sequence shown here is derived from an EMBL/GenBank/DDBJ whole genome shotgun (WGS) entry which is preliminary data.</text>
</comment>
<dbReference type="AlphaFoldDB" id="A0A423WLK5"/>
<name>A0A423WLK5_CYTCH</name>
<proteinExistence type="predicted"/>
<organism evidence="1 2">
    <name type="scientific">Cytospora chrysosperma</name>
    <name type="common">Cytospora canker fungus</name>
    <name type="synonym">Sphaeria chrysosperma</name>
    <dbReference type="NCBI Taxonomy" id="252740"/>
    <lineage>
        <taxon>Eukaryota</taxon>
        <taxon>Fungi</taxon>
        <taxon>Dikarya</taxon>
        <taxon>Ascomycota</taxon>
        <taxon>Pezizomycotina</taxon>
        <taxon>Sordariomycetes</taxon>
        <taxon>Sordariomycetidae</taxon>
        <taxon>Diaporthales</taxon>
        <taxon>Cytosporaceae</taxon>
        <taxon>Cytospora</taxon>
    </lineage>
</organism>
<gene>
    <name evidence="1" type="ORF">VSDG_01111</name>
</gene>
<dbReference type="STRING" id="252740.A0A423WLK5"/>